<proteinExistence type="predicted"/>
<gene>
    <name evidence="1" type="ORF">ACFOUY_10285</name>
</gene>
<dbReference type="PANTHER" id="PTHR42815">
    <property type="entry name" value="FAD-BINDING, PUTATIVE (AFU_ORTHOLOGUE AFUA_6G07600)-RELATED"/>
    <property type="match status" value="1"/>
</dbReference>
<evidence type="ECO:0000313" key="2">
    <source>
        <dbReference type="Proteomes" id="UP001595792"/>
    </source>
</evidence>
<dbReference type="EMBL" id="JBHSBY010000101">
    <property type="protein sequence ID" value="MFC4197087.1"/>
    <property type="molecule type" value="Genomic_DNA"/>
</dbReference>
<dbReference type="RefSeq" id="WP_378960461.1">
    <property type="nucleotide sequence ID" value="NZ_JBHRXC010000016.1"/>
</dbReference>
<dbReference type="PANTHER" id="PTHR42815:SF2">
    <property type="entry name" value="FAD-BINDING, PUTATIVE (AFU_ORTHOLOGUE AFUA_6G07600)-RELATED"/>
    <property type="match status" value="1"/>
</dbReference>
<keyword evidence="2" id="KW-1185">Reference proteome</keyword>
<protein>
    <submittedName>
        <fullName evidence="1">Pyridoxamine 5'-phosphate oxidase family protein</fullName>
    </submittedName>
</protein>
<sequence length="293" mass="32626">MSLAVFSQGEPIVQQLTGKEATGSQNAQVIQDGLSPDMAFFAHNVPMIFLPSRDLRGQLWASVLSAWADFTNVVSDSEIMLDNSCLLSNTEDIFWGNMEPDQEIGMLFIDLQTRRGVPINGWIAHRECTGELKQSNVIRIVANIPRWIISLETFHQAPMMRKLKEWINLADICFVASASKSGKMDVSHLGGMSGFITLKGAEILIIPDYDGNSLFCTLGNFLQNPVTGITSLDFSTGNTLQFTGTATVDLNEKCAFENGKRRFWKFRIMSEISGNSINGFSIRFIDFFPFNSK</sequence>
<comment type="caution">
    <text evidence="1">The sequence shown here is derived from an EMBL/GenBank/DDBJ whole genome shotgun (WGS) entry which is preliminary data.</text>
</comment>
<name>A0ABV8NLI4_9SPHI</name>
<reference evidence="2" key="1">
    <citation type="journal article" date="2019" name="Int. J. Syst. Evol. Microbiol.">
        <title>The Global Catalogue of Microorganisms (GCM) 10K type strain sequencing project: providing services to taxonomists for standard genome sequencing and annotation.</title>
        <authorList>
            <consortium name="The Broad Institute Genomics Platform"/>
            <consortium name="The Broad Institute Genome Sequencing Center for Infectious Disease"/>
            <person name="Wu L."/>
            <person name="Ma J."/>
        </authorList>
    </citation>
    <scope>NUCLEOTIDE SEQUENCE [LARGE SCALE GENOMIC DNA]</scope>
    <source>
        <strain evidence="2">CCM 8689</strain>
    </source>
</reference>
<accession>A0ABV8NLI4</accession>
<dbReference type="Gene3D" id="2.30.110.10">
    <property type="entry name" value="Electron Transport, Fmn-binding Protein, Chain A"/>
    <property type="match status" value="1"/>
</dbReference>
<evidence type="ECO:0000313" key="1">
    <source>
        <dbReference type="EMBL" id="MFC4197087.1"/>
    </source>
</evidence>
<organism evidence="1 2">
    <name type="scientific">Pedobacter jamesrossensis</name>
    <dbReference type="NCBI Taxonomy" id="1908238"/>
    <lineage>
        <taxon>Bacteria</taxon>
        <taxon>Pseudomonadati</taxon>
        <taxon>Bacteroidota</taxon>
        <taxon>Sphingobacteriia</taxon>
        <taxon>Sphingobacteriales</taxon>
        <taxon>Sphingobacteriaceae</taxon>
        <taxon>Pedobacter</taxon>
    </lineage>
</organism>
<dbReference type="InterPro" id="IPR012349">
    <property type="entry name" value="Split_barrel_FMN-bd"/>
</dbReference>
<dbReference type="Proteomes" id="UP001595792">
    <property type="component" value="Unassembled WGS sequence"/>
</dbReference>